<protein>
    <recommendedName>
        <fullName evidence="4">DUF4988 domain-containing protein</fullName>
    </recommendedName>
</protein>
<evidence type="ECO:0000313" key="6">
    <source>
        <dbReference type="Proteomes" id="UP000003146"/>
    </source>
</evidence>
<gene>
    <name evidence="5" type="ORF">BACCOP_02340</name>
</gene>
<dbReference type="HOGENOM" id="CLU_323577_0_0_10"/>
<dbReference type="Pfam" id="PF16378">
    <property type="entry name" value="DUF4988"/>
    <property type="match status" value="1"/>
</dbReference>
<reference evidence="5 6" key="2">
    <citation type="submission" date="2008-04" db="EMBL/GenBank/DDBJ databases">
        <authorList>
            <person name="Fulton L."/>
            <person name="Clifton S."/>
            <person name="Fulton B."/>
            <person name="Xu J."/>
            <person name="Minx P."/>
            <person name="Pepin K.H."/>
            <person name="Johnson M."/>
            <person name="Thiruvilangam P."/>
            <person name="Bhonagiri V."/>
            <person name="Nash W.E."/>
            <person name="Mardis E.R."/>
            <person name="Wilson R.K."/>
        </authorList>
    </citation>
    <scope>NUCLEOTIDE SEQUENCE [LARGE SCALE GENOMIC DNA]</scope>
    <source>
        <strain evidence="5 6">DSM 17136</strain>
    </source>
</reference>
<dbReference type="RefSeq" id="WP_007567226.1">
    <property type="nucleotide sequence ID" value="NZ_DS981460.1"/>
</dbReference>
<sequence>MKKKFYGALLVGSLFLAGGMVSCSDYDDDINSLNERVDALEKTVAELQKAIEAGAVITNVESTENGVKVTLSDGKTFEVKNGANGADGKPGSVVTIDKEGYWCIDGIRQTDENGNPYKAQGEKGEAGEPGKPGEDGKDGCWYVPAKDGYWHKQYYNEEGTVVDEATDQKWTPSAEESVRVVYDPVNGCLQISNAVDMEEGQVINIPITSNLKSLAVIPYVLDKETNYPLVFFYNIMGYETKAEVGNANAKLVVASSTNAKAHYRLNPANANTKEWDWTMIDRTVTRAAGDENELLSIVSTERDNDEFIVSLKSNKSLDDLANEALFKEHAIAALQGTNKETAEVMTSDYIKVSSKDLKEFSIITGYDLVQNEVFELPRAGEQELDSYKDREADAQFIYTESIDLNTLIKTWAKEVQGPTNIPTMVDDMVAEGELTYQFSLPAEYKLGDNETNQQDFVTLEGSILKVNTEKWPNGTGAIGTTPIVEIVAVVNNKIVATGVIKVAVVKEIETEKPAYVVTVDPVNMEYSNIKDGEIVNKFTWEDMRQVYDALKITRDEFINQYKKYTIEDGNGVILENKADDEVGTQTNMVEMSFDPKEIASNTKGSVKITYTPTDKFGYAPIVIEFPYVISHKHGEWYPEFNEQFVNGDVAIIKGQMVDGVWTQKVEISEHFVNLKEYKPQGNHEAPVLVLNDDIVYSERLNLEGTTLSNQVLTLNSEINGNELNVPVSIVEKLANGESYCLKSYTIRFVNPFTMTPAAINLSAPFPGRKDSKAVSYTVKEGNNTIVGSDGKVTEYATKTYGLTNDDVTVTYSEGNFNWAQYGLNNEADDYGNKQKLSLYKETKDGTTTYNIKWENKGTALMKEINTFYQVQVVVKGIAVMTENGAVKVTETDM</sequence>
<feature type="compositionally biased region" description="Basic and acidic residues" evidence="2">
    <location>
        <begin position="120"/>
        <end position="137"/>
    </location>
</feature>
<keyword evidence="3" id="KW-0732">Signal</keyword>
<dbReference type="eggNOG" id="ENOG5034ANM">
    <property type="taxonomic scope" value="Bacteria"/>
</dbReference>
<name>B3JKB1_9BACT</name>
<evidence type="ECO:0000256" key="2">
    <source>
        <dbReference type="SAM" id="MobiDB-lite"/>
    </source>
</evidence>
<dbReference type="AlphaFoldDB" id="B3JKB1"/>
<feature type="coiled-coil region" evidence="1">
    <location>
        <begin position="23"/>
        <end position="50"/>
    </location>
</feature>
<organism evidence="5 6">
    <name type="scientific">Phocaeicola coprocola DSM 17136</name>
    <dbReference type="NCBI Taxonomy" id="470145"/>
    <lineage>
        <taxon>Bacteria</taxon>
        <taxon>Pseudomonadati</taxon>
        <taxon>Bacteroidota</taxon>
        <taxon>Bacteroidia</taxon>
        <taxon>Bacteroidales</taxon>
        <taxon>Bacteroidaceae</taxon>
        <taxon>Phocaeicola</taxon>
    </lineage>
</organism>
<dbReference type="EMBL" id="ABIY02000093">
    <property type="protein sequence ID" value="EDV00633.1"/>
    <property type="molecule type" value="Genomic_DNA"/>
</dbReference>
<dbReference type="PROSITE" id="PS51257">
    <property type="entry name" value="PROKAR_LIPOPROTEIN"/>
    <property type="match status" value="1"/>
</dbReference>
<feature type="domain" description="DUF4988" evidence="4">
    <location>
        <begin position="26"/>
        <end position="176"/>
    </location>
</feature>
<dbReference type="STRING" id="470145.BACCOP_02340"/>
<dbReference type="Proteomes" id="UP000003146">
    <property type="component" value="Unassembled WGS sequence"/>
</dbReference>
<evidence type="ECO:0000256" key="3">
    <source>
        <dbReference type="SAM" id="SignalP"/>
    </source>
</evidence>
<feature type="chain" id="PRO_5005662722" description="DUF4988 domain-containing protein" evidence="3">
    <location>
        <begin position="24"/>
        <end position="893"/>
    </location>
</feature>
<evidence type="ECO:0000313" key="5">
    <source>
        <dbReference type="EMBL" id="EDV00633.1"/>
    </source>
</evidence>
<proteinExistence type="predicted"/>
<feature type="region of interest" description="Disordered" evidence="2">
    <location>
        <begin position="112"/>
        <end position="137"/>
    </location>
</feature>
<keyword evidence="1" id="KW-0175">Coiled coil</keyword>
<evidence type="ECO:0000256" key="1">
    <source>
        <dbReference type="SAM" id="Coils"/>
    </source>
</evidence>
<evidence type="ECO:0000259" key="4">
    <source>
        <dbReference type="Pfam" id="PF16378"/>
    </source>
</evidence>
<dbReference type="OrthoDB" id="1099207at2"/>
<reference evidence="5 6" key="1">
    <citation type="submission" date="2008-04" db="EMBL/GenBank/DDBJ databases">
        <title>Draft genome sequence of Bacteroides coprocola (DSM 17136).</title>
        <authorList>
            <person name="Sudarsanam P."/>
            <person name="Ley R."/>
            <person name="Guruge J."/>
            <person name="Turnbaugh P.J."/>
            <person name="Mahowald M."/>
            <person name="Liep D."/>
            <person name="Gordon J."/>
        </authorList>
    </citation>
    <scope>NUCLEOTIDE SEQUENCE [LARGE SCALE GENOMIC DNA]</scope>
    <source>
        <strain evidence="5 6">DSM 17136</strain>
    </source>
</reference>
<feature type="signal peptide" evidence="3">
    <location>
        <begin position="1"/>
        <end position="23"/>
    </location>
</feature>
<comment type="caution">
    <text evidence="5">The sequence shown here is derived from an EMBL/GenBank/DDBJ whole genome shotgun (WGS) entry which is preliminary data.</text>
</comment>
<accession>B3JKB1</accession>
<dbReference type="InterPro" id="IPR032149">
    <property type="entry name" value="DUF4988"/>
</dbReference>